<name>A0A1W2FSP9_KIBAR</name>
<gene>
    <name evidence="4" type="ORF">SAMN05661093_08823</name>
</gene>
<dbReference type="Proteomes" id="UP000192674">
    <property type="component" value="Unassembled WGS sequence"/>
</dbReference>
<evidence type="ECO:0000313" key="5">
    <source>
        <dbReference type="Proteomes" id="UP000192674"/>
    </source>
</evidence>
<accession>A0A1W2FSP9</accession>
<evidence type="ECO:0000313" key="4">
    <source>
        <dbReference type="EMBL" id="SMD24951.1"/>
    </source>
</evidence>
<dbReference type="GO" id="GO:0043856">
    <property type="term" value="F:anti-sigma factor antagonist activity"/>
    <property type="evidence" value="ECO:0007669"/>
    <property type="project" value="InterPro"/>
</dbReference>
<comment type="similarity">
    <text evidence="1 2">Belongs to the anti-sigma-factor antagonist family.</text>
</comment>
<evidence type="ECO:0000259" key="3">
    <source>
        <dbReference type="PROSITE" id="PS50801"/>
    </source>
</evidence>
<dbReference type="AlphaFoldDB" id="A0A1W2FSP9"/>
<feature type="domain" description="STAS" evidence="3">
    <location>
        <begin position="10"/>
        <end position="119"/>
    </location>
</feature>
<protein>
    <recommendedName>
        <fullName evidence="2">Anti-sigma factor antagonist</fullName>
    </recommendedName>
</protein>
<proteinExistence type="inferred from homology"/>
<keyword evidence="5" id="KW-1185">Reference proteome</keyword>
<dbReference type="EMBL" id="FWXV01000011">
    <property type="protein sequence ID" value="SMD24951.1"/>
    <property type="molecule type" value="Genomic_DNA"/>
</dbReference>
<dbReference type="Gene3D" id="3.30.750.24">
    <property type="entry name" value="STAS domain"/>
    <property type="match status" value="1"/>
</dbReference>
<dbReference type="PANTHER" id="PTHR33495">
    <property type="entry name" value="ANTI-SIGMA FACTOR ANTAGONIST TM_1081-RELATED-RELATED"/>
    <property type="match status" value="1"/>
</dbReference>
<dbReference type="PROSITE" id="PS50801">
    <property type="entry name" value="STAS"/>
    <property type="match status" value="1"/>
</dbReference>
<dbReference type="CDD" id="cd07043">
    <property type="entry name" value="STAS_anti-anti-sigma_factors"/>
    <property type="match status" value="1"/>
</dbReference>
<dbReference type="OrthoDB" id="3481860at2"/>
<dbReference type="SUPFAM" id="SSF52091">
    <property type="entry name" value="SpoIIaa-like"/>
    <property type="match status" value="1"/>
</dbReference>
<organism evidence="4 5">
    <name type="scientific">Kibdelosporangium aridum</name>
    <dbReference type="NCBI Taxonomy" id="2030"/>
    <lineage>
        <taxon>Bacteria</taxon>
        <taxon>Bacillati</taxon>
        <taxon>Actinomycetota</taxon>
        <taxon>Actinomycetes</taxon>
        <taxon>Pseudonocardiales</taxon>
        <taxon>Pseudonocardiaceae</taxon>
        <taxon>Kibdelosporangium</taxon>
    </lineage>
</organism>
<dbReference type="PANTHER" id="PTHR33495:SF2">
    <property type="entry name" value="ANTI-SIGMA FACTOR ANTAGONIST TM_1081-RELATED"/>
    <property type="match status" value="1"/>
</dbReference>
<evidence type="ECO:0000256" key="2">
    <source>
        <dbReference type="RuleBase" id="RU003749"/>
    </source>
</evidence>
<dbReference type="NCBIfam" id="TIGR00377">
    <property type="entry name" value="ant_ant_sig"/>
    <property type="match status" value="1"/>
</dbReference>
<dbReference type="Pfam" id="PF01740">
    <property type="entry name" value="STAS"/>
    <property type="match status" value="1"/>
</dbReference>
<dbReference type="InterPro" id="IPR003658">
    <property type="entry name" value="Anti-sigma_ant"/>
</dbReference>
<reference evidence="4 5" key="1">
    <citation type="submission" date="2017-04" db="EMBL/GenBank/DDBJ databases">
        <authorList>
            <person name="Afonso C.L."/>
            <person name="Miller P.J."/>
            <person name="Scott M.A."/>
            <person name="Spackman E."/>
            <person name="Goraichik I."/>
            <person name="Dimitrov K.M."/>
            <person name="Suarez D.L."/>
            <person name="Swayne D.E."/>
        </authorList>
    </citation>
    <scope>NUCLEOTIDE SEQUENCE [LARGE SCALE GENOMIC DNA]</scope>
    <source>
        <strain evidence="4 5">DSM 43828</strain>
    </source>
</reference>
<sequence>MSTDAFNQIIAVTTSRVGEVAVVHVVGDVDMSSVAPFASAVRRELDTCPTGLVMDLLDVGFCGSAGLNVLVQARNHAESTRTGVRLVATRPSVLRPLEIMGLTELFPVHQSVNAAVSACMTSTMTSTTQTVH</sequence>
<evidence type="ECO:0000256" key="1">
    <source>
        <dbReference type="ARBA" id="ARBA00009013"/>
    </source>
</evidence>
<dbReference type="RefSeq" id="WP_084433205.1">
    <property type="nucleotide sequence ID" value="NZ_FWXV01000011.1"/>
</dbReference>
<dbReference type="InterPro" id="IPR036513">
    <property type="entry name" value="STAS_dom_sf"/>
</dbReference>
<dbReference type="InterPro" id="IPR002645">
    <property type="entry name" value="STAS_dom"/>
</dbReference>